<protein>
    <submittedName>
        <fullName evidence="3">tRNA-guanine transglycosylase</fullName>
        <ecNumber evidence="3">2.4.2.29</ecNumber>
    </submittedName>
</protein>
<keyword evidence="3" id="KW-0808">Transferase</keyword>
<evidence type="ECO:0000313" key="3">
    <source>
        <dbReference type="EMBL" id="SPX11663.1"/>
    </source>
</evidence>
<keyword evidence="3" id="KW-0328">Glycosyltransferase</keyword>
<dbReference type="GO" id="GO:0016757">
    <property type="term" value="F:glycosyltransferase activity"/>
    <property type="evidence" value="ECO:0007669"/>
    <property type="project" value="UniProtKB-KW"/>
</dbReference>
<dbReference type="Gene3D" id="3.20.20.105">
    <property type="entry name" value="Queuine tRNA-ribosyltransferase-like"/>
    <property type="match status" value="1"/>
</dbReference>
<sequence>MPVGTYGTVKGMTPEEVEATGAQIILGNTFHLWLRPGQEIMKLHGDLHDFMQWKGPILTDSGGFQVFSLGDIRKSPNRACTSVTRITAIRFSSILKNQWRFSTILVRISS</sequence>
<dbReference type="InterPro" id="IPR050076">
    <property type="entry name" value="ArchSynthase1/Queuine_TRR"/>
</dbReference>
<keyword evidence="1" id="KW-0819">tRNA processing</keyword>
<dbReference type="PANTHER" id="PTHR46499">
    <property type="entry name" value="QUEUINE TRNA-RIBOSYLTRANSFERASE"/>
    <property type="match status" value="1"/>
</dbReference>
<dbReference type="PANTHER" id="PTHR46499:SF1">
    <property type="entry name" value="QUEUINE TRNA-RIBOSYLTRANSFERASE"/>
    <property type="match status" value="1"/>
</dbReference>
<organism evidence="3 4">
    <name type="scientific">Escherichia coli</name>
    <dbReference type="NCBI Taxonomy" id="562"/>
    <lineage>
        <taxon>Bacteria</taxon>
        <taxon>Pseudomonadati</taxon>
        <taxon>Pseudomonadota</taxon>
        <taxon>Gammaproteobacteria</taxon>
        <taxon>Enterobacterales</taxon>
        <taxon>Enterobacteriaceae</taxon>
        <taxon>Escherichia</taxon>
    </lineage>
</organism>
<evidence type="ECO:0000313" key="4">
    <source>
        <dbReference type="Proteomes" id="UP000250780"/>
    </source>
</evidence>
<dbReference type="Pfam" id="PF01702">
    <property type="entry name" value="TGT"/>
    <property type="match status" value="1"/>
</dbReference>
<dbReference type="InterPro" id="IPR036511">
    <property type="entry name" value="TGT-like_sf"/>
</dbReference>
<dbReference type="GO" id="GO:0005829">
    <property type="term" value="C:cytosol"/>
    <property type="evidence" value="ECO:0007669"/>
    <property type="project" value="TreeGrafter"/>
</dbReference>
<accession>A0A2X1N1W3</accession>
<dbReference type="EMBL" id="UASD01000008">
    <property type="protein sequence ID" value="SPX11663.1"/>
    <property type="molecule type" value="Genomic_DNA"/>
</dbReference>
<dbReference type="InterPro" id="IPR002616">
    <property type="entry name" value="tRNA_ribo_trans-like"/>
</dbReference>
<reference evidence="3 4" key="1">
    <citation type="submission" date="2018-06" db="EMBL/GenBank/DDBJ databases">
        <authorList>
            <consortium name="Pathogen Informatics"/>
            <person name="Doyle S."/>
        </authorList>
    </citation>
    <scope>NUCLEOTIDE SEQUENCE [LARGE SCALE GENOMIC DNA]</scope>
    <source>
        <strain evidence="3 4">NCTC9073</strain>
    </source>
</reference>
<evidence type="ECO:0000256" key="1">
    <source>
        <dbReference type="ARBA" id="ARBA00022694"/>
    </source>
</evidence>
<dbReference type="Proteomes" id="UP000250780">
    <property type="component" value="Unassembled WGS sequence"/>
</dbReference>
<evidence type="ECO:0000259" key="2">
    <source>
        <dbReference type="Pfam" id="PF01702"/>
    </source>
</evidence>
<gene>
    <name evidence="3" type="primary">tgt_3</name>
    <name evidence="3" type="ORF">NCTC9073_03006</name>
</gene>
<feature type="domain" description="tRNA-guanine(15) transglycosylase-like" evidence="2">
    <location>
        <begin position="1"/>
        <end position="79"/>
    </location>
</feature>
<name>A0A2X1N1W3_ECOLX</name>
<dbReference type="GO" id="GO:0008616">
    <property type="term" value="P:tRNA queuosine(34) biosynthetic process"/>
    <property type="evidence" value="ECO:0007669"/>
    <property type="project" value="TreeGrafter"/>
</dbReference>
<dbReference type="SUPFAM" id="SSF51713">
    <property type="entry name" value="tRNA-guanine transglycosylase"/>
    <property type="match status" value="1"/>
</dbReference>
<dbReference type="AlphaFoldDB" id="A0A2X1N1W3"/>
<dbReference type="EC" id="2.4.2.29" evidence="3"/>
<dbReference type="NCBIfam" id="TIGR00449">
    <property type="entry name" value="tgt_general"/>
    <property type="match status" value="1"/>
</dbReference>
<proteinExistence type="predicted"/>